<dbReference type="PROSITE" id="PS50931">
    <property type="entry name" value="HTH_LYSR"/>
    <property type="match status" value="1"/>
</dbReference>
<keyword evidence="7" id="KW-1185">Reference proteome</keyword>
<accession>A0ABM6F9D0</accession>
<dbReference type="Gene3D" id="3.40.190.10">
    <property type="entry name" value="Periplasmic binding protein-like II"/>
    <property type="match status" value="2"/>
</dbReference>
<feature type="domain" description="HTH lysR-type" evidence="5">
    <location>
        <begin position="3"/>
        <end position="60"/>
    </location>
</feature>
<dbReference type="PANTHER" id="PTHR30346:SF17">
    <property type="entry name" value="LYSR FAMILY TRANSCRIPTIONAL REGULATOR"/>
    <property type="match status" value="1"/>
</dbReference>
<proteinExistence type="inferred from homology"/>
<keyword evidence="3" id="KW-0238">DNA-binding</keyword>
<evidence type="ECO:0000256" key="2">
    <source>
        <dbReference type="ARBA" id="ARBA00023015"/>
    </source>
</evidence>
<keyword evidence="2" id="KW-0805">Transcription regulation</keyword>
<dbReference type="Gene3D" id="1.10.10.10">
    <property type="entry name" value="Winged helix-like DNA-binding domain superfamily/Winged helix DNA-binding domain"/>
    <property type="match status" value="1"/>
</dbReference>
<dbReference type="InterPro" id="IPR000847">
    <property type="entry name" value="LysR_HTH_N"/>
</dbReference>
<organism evidence="6 7">
    <name type="scientific">Cupriavidus malaysiensis</name>
    <dbReference type="NCBI Taxonomy" id="367825"/>
    <lineage>
        <taxon>Bacteria</taxon>
        <taxon>Pseudomonadati</taxon>
        <taxon>Pseudomonadota</taxon>
        <taxon>Betaproteobacteria</taxon>
        <taxon>Burkholderiales</taxon>
        <taxon>Burkholderiaceae</taxon>
        <taxon>Cupriavidus</taxon>
    </lineage>
</organism>
<dbReference type="InterPro" id="IPR005119">
    <property type="entry name" value="LysR_subst-bd"/>
</dbReference>
<dbReference type="Proteomes" id="UP000177515">
    <property type="component" value="Chromosome 2"/>
</dbReference>
<dbReference type="InterPro" id="IPR036390">
    <property type="entry name" value="WH_DNA-bd_sf"/>
</dbReference>
<dbReference type="PRINTS" id="PR00039">
    <property type="entry name" value="HTHLYSR"/>
</dbReference>
<dbReference type="InterPro" id="IPR036388">
    <property type="entry name" value="WH-like_DNA-bd_sf"/>
</dbReference>
<protein>
    <submittedName>
        <fullName evidence="6">LysR family transcriptional regulator</fullName>
    </submittedName>
</protein>
<dbReference type="SUPFAM" id="SSF46785">
    <property type="entry name" value="Winged helix' DNA-binding domain"/>
    <property type="match status" value="1"/>
</dbReference>
<dbReference type="Pfam" id="PF03466">
    <property type="entry name" value="LysR_substrate"/>
    <property type="match status" value="1"/>
</dbReference>
<reference evidence="6 7" key="1">
    <citation type="submission" date="2016-10" db="EMBL/GenBank/DDBJ databases">
        <title>Complete genome sequences of three Cupriavidus strains isolated from various Malaysian environments.</title>
        <authorList>
            <person name="Abdullah A.A.-A."/>
            <person name="Shafie N.A.H."/>
            <person name="Lau N.S."/>
        </authorList>
    </citation>
    <scope>NUCLEOTIDE SEQUENCE [LARGE SCALE GENOMIC DNA]</scope>
    <source>
        <strain evidence="6 7">USMAA1020</strain>
    </source>
</reference>
<dbReference type="RefSeq" id="WP_071017662.1">
    <property type="nucleotide sequence ID" value="NZ_CP017755.1"/>
</dbReference>
<comment type="similarity">
    <text evidence="1">Belongs to the LysR transcriptional regulatory family.</text>
</comment>
<keyword evidence="4" id="KW-0804">Transcription</keyword>
<dbReference type="SUPFAM" id="SSF53850">
    <property type="entry name" value="Periplasmic binding protein-like II"/>
    <property type="match status" value="1"/>
</dbReference>
<sequence length="306" mass="32575">MHPTLKQLRYFVEIVDAGSYSLAAERLFIAQPALSRQVKEMEATLQVALLERKPRHVEPTPAGRAFYASARRILDALGEASAQARQVERGEQGTVRLLHSSSVPLTPACTALLRACQADHPGLRFDVSQASSEQQAIEIEEGRADLGLAREPVLRRYPEVEVDPLYVERLELAVAASHALAGASGIGLAALREEAFVSLPHPDRGGLSHRVAQCCLEAGFYPRAAAAVSRKLAQLALVEAGFGVALVPASLRRLAPPGVAFVPLSDPGCETRVVLLSRRDSGPAAAALARRLRQGLGPSAAAAVRG</sequence>
<evidence type="ECO:0000256" key="4">
    <source>
        <dbReference type="ARBA" id="ARBA00023163"/>
    </source>
</evidence>
<evidence type="ECO:0000313" key="6">
    <source>
        <dbReference type="EMBL" id="AOZ08281.1"/>
    </source>
</evidence>
<gene>
    <name evidence="6" type="ORF">BKK80_20040</name>
</gene>
<dbReference type="CDD" id="cd08414">
    <property type="entry name" value="PBP2_LTTR_aromatics_like"/>
    <property type="match status" value="1"/>
</dbReference>
<dbReference type="PANTHER" id="PTHR30346">
    <property type="entry name" value="TRANSCRIPTIONAL DUAL REGULATOR HCAR-RELATED"/>
    <property type="match status" value="1"/>
</dbReference>
<dbReference type="Pfam" id="PF00126">
    <property type="entry name" value="HTH_1"/>
    <property type="match status" value="1"/>
</dbReference>
<evidence type="ECO:0000259" key="5">
    <source>
        <dbReference type="PROSITE" id="PS50931"/>
    </source>
</evidence>
<name>A0ABM6F9D0_9BURK</name>
<evidence type="ECO:0000256" key="1">
    <source>
        <dbReference type="ARBA" id="ARBA00009437"/>
    </source>
</evidence>
<dbReference type="EMBL" id="CP017755">
    <property type="protein sequence ID" value="AOZ08281.1"/>
    <property type="molecule type" value="Genomic_DNA"/>
</dbReference>
<evidence type="ECO:0000313" key="7">
    <source>
        <dbReference type="Proteomes" id="UP000177515"/>
    </source>
</evidence>
<evidence type="ECO:0000256" key="3">
    <source>
        <dbReference type="ARBA" id="ARBA00023125"/>
    </source>
</evidence>